<comment type="caution">
    <text evidence="1">The sequence shown here is derived from an EMBL/GenBank/DDBJ whole genome shotgun (WGS) entry which is preliminary data.</text>
</comment>
<proteinExistence type="predicted"/>
<keyword evidence="2" id="KW-1185">Reference proteome</keyword>
<evidence type="ECO:0000313" key="1">
    <source>
        <dbReference type="EMBL" id="KHD06093.1"/>
    </source>
</evidence>
<protein>
    <submittedName>
        <fullName evidence="1">Uncharacterized protein</fullName>
    </submittedName>
</protein>
<gene>
    <name evidence="1" type="ORF">PN36_17055</name>
</gene>
<evidence type="ECO:0000313" key="2">
    <source>
        <dbReference type="Proteomes" id="UP000030428"/>
    </source>
</evidence>
<organism evidence="1 2">
    <name type="scientific">Candidatus Thiomargarita nelsonii</name>
    <dbReference type="NCBI Taxonomy" id="1003181"/>
    <lineage>
        <taxon>Bacteria</taxon>
        <taxon>Pseudomonadati</taxon>
        <taxon>Pseudomonadota</taxon>
        <taxon>Gammaproteobacteria</taxon>
        <taxon>Thiotrichales</taxon>
        <taxon>Thiotrichaceae</taxon>
        <taxon>Thiomargarita</taxon>
    </lineage>
</organism>
<reference evidence="1 2" key="1">
    <citation type="journal article" date="2016" name="Front. Microbiol.">
        <title>Single-Cell (Meta-)Genomics of a Dimorphic Candidatus Thiomargarita nelsonii Reveals Genomic Plasticity.</title>
        <authorList>
            <person name="Flood B.E."/>
            <person name="Fliss P."/>
            <person name="Jones D.S."/>
            <person name="Dick G.J."/>
            <person name="Jain S."/>
            <person name="Kaster A.K."/>
            <person name="Winkel M."/>
            <person name="Mussmann M."/>
            <person name="Bailey J."/>
        </authorList>
    </citation>
    <scope>NUCLEOTIDE SEQUENCE [LARGE SCALE GENOMIC DNA]</scope>
    <source>
        <strain evidence="1">Hydrate Ridge</strain>
    </source>
</reference>
<dbReference type="Proteomes" id="UP000030428">
    <property type="component" value="Unassembled WGS sequence"/>
</dbReference>
<dbReference type="EMBL" id="JSZA02000065">
    <property type="protein sequence ID" value="KHD06093.1"/>
    <property type="molecule type" value="Genomic_DNA"/>
</dbReference>
<sequence length="136" mass="15683">MAKELYVGKILTDEMITAGKQFLQQIEAVMPITASFWLYTSEAEVWRLHLVTPLIATQGPRKVYDKVLNVLDADQEHEYSLPAVSLYATDDNDQYVSSLRMMRLSHEVSEKRLTSLGVNGRYIEDAYIYRLYEADK</sequence>
<name>A0A0A6P5R2_9GAMM</name>
<dbReference type="AlphaFoldDB" id="A0A0A6P5R2"/>
<accession>A0A0A6P5R2</accession>